<name>A0ABP1Q315_9HEXA</name>
<evidence type="ECO:0000313" key="1">
    <source>
        <dbReference type="EMBL" id="CAL8087406.1"/>
    </source>
</evidence>
<gene>
    <name evidence="1" type="ORF">ODALV1_LOCUS6728</name>
</gene>
<comment type="caution">
    <text evidence="1">The sequence shown here is derived from an EMBL/GenBank/DDBJ whole genome shotgun (WGS) entry which is preliminary data.</text>
</comment>
<dbReference type="Proteomes" id="UP001642540">
    <property type="component" value="Unassembled WGS sequence"/>
</dbReference>
<reference evidence="1 2" key="1">
    <citation type="submission" date="2024-08" db="EMBL/GenBank/DDBJ databases">
        <authorList>
            <person name="Cucini C."/>
            <person name="Frati F."/>
        </authorList>
    </citation>
    <scope>NUCLEOTIDE SEQUENCE [LARGE SCALE GENOMIC DNA]</scope>
</reference>
<organism evidence="1 2">
    <name type="scientific">Orchesella dallaii</name>
    <dbReference type="NCBI Taxonomy" id="48710"/>
    <lineage>
        <taxon>Eukaryota</taxon>
        <taxon>Metazoa</taxon>
        <taxon>Ecdysozoa</taxon>
        <taxon>Arthropoda</taxon>
        <taxon>Hexapoda</taxon>
        <taxon>Collembola</taxon>
        <taxon>Entomobryomorpha</taxon>
        <taxon>Entomobryoidea</taxon>
        <taxon>Orchesellidae</taxon>
        <taxon>Orchesellinae</taxon>
        <taxon>Orchesella</taxon>
    </lineage>
</organism>
<sequence length="115" mass="13062">MCNKMNVVNVTFTNSDPSISCYECVAFSGWTWKNPPLPIEESCEEKPLNIRLCRPREICHLGKMKDGNRTRIQRSVFLKTCRVDNLAALKRIAVTFPVSGAIVKRICACHIVFCE</sequence>
<protein>
    <submittedName>
        <fullName evidence="1">Uncharacterized protein</fullName>
    </submittedName>
</protein>
<accession>A0ABP1Q315</accession>
<proteinExistence type="predicted"/>
<evidence type="ECO:0000313" key="2">
    <source>
        <dbReference type="Proteomes" id="UP001642540"/>
    </source>
</evidence>
<keyword evidence="2" id="KW-1185">Reference proteome</keyword>
<dbReference type="EMBL" id="CAXLJM020000020">
    <property type="protein sequence ID" value="CAL8087406.1"/>
    <property type="molecule type" value="Genomic_DNA"/>
</dbReference>